<reference evidence="1 2" key="1">
    <citation type="journal article" date="2024" name="Plant Biotechnol. J.">
        <title>Dendrobium thyrsiflorum genome and its molecular insights into genes involved in important horticultural traits.</title>
        <authorList>
            <person name="Chen B."/>
            <person name="Wang J.Y."/>
            <person name="Zheng P.J."/>
            <person name="Li K.L."/>
            <person name="Liang Y.M."/>
            <person name="Chen X.F."/>
            <person name="Zhang C."/>
            <person name="Zhao X."/>
            <person name="He X."/>
            <person name="Zhang G.Q."/>
            <person name="Liu Z.J."/>
            <person name="Xu Q."/>
        </authorList>
    </citation>
    <scope>NUCLEOTIDE SEQUENCE [LARGE SCALE GENOMIC DNA]</scope>
    <source>
        <strain evidence="1">GZMU011</strain>
    </source>
</reference>
<comment type="caution">
    <text evidence="1">The sequence shown here is derived from an EMBL/GenBank/DDBJ whole genome shotgun (WGS) entry which is preliminary data.</text>
</comment>
<evidence type="ECO:0000313" key="2">
    <source>
        <dbReference type="Proteomes" id="UP001552299"/>
    </source>
</evidence>
<proteinExistence type="predicted"/>
<name>A0ABD0UUP6_DENTH</name>
<accession>A0ABD0UUP6</accession>
<dbReference type="Proteomes" id="UP001552299">
    <property type="component" value="Unassembled WGS sequence"/>
</dbReference>
<keyword evidence="2" id="KW-1185">Reference proteome</keyword>
<gene>
    <name evidence="1" type="ORF">M5K25_017380</name>
</gene>
<dbReference type="EMBL" id="JANQDX010000013">
    <property type="protein sequence ID" value="KAL0913888.1"/>
    <property type="molecule type" value="Genomic_DNA"/>
</dbReference>
<protein>
    <submittedName>
        <fullName evidence="1">Uncharacterized protein</fullName>
    </submittedName>
</protein>
<organism evidence="1 2">
    <name type="scientific">Dendrobium thyrsiflorum</name>
    <name type="common">Pinecone-like raceme dendrobium</name>
    <name type="synonym">Orchid</name>
    <dbReference type="NCBI Taxonomy" id="117978"/>
    <lineage>
        <taxon>Eukaryota</taxon>
        <taxon>Viridiplantae</taxon>
        <taxon>Streptophyta</taxon>
        <taxon>Embryophyta</taxon>
        <taxon>Tracheophyta</taxon>
        <taxon>Spermatophyta</taxon>
        <taxon>Magnoliopsida</taxon>
        <taxon>Liliopsida</taxon>
        <taxon>Asparagales</taxon>
        <taxon>Orchidaceae</taxon>
        <taxon>Epidendroideae</taxon>
        <taxon>Malaxideae</taxon>
        <taxon>Dendrobiinae</taxon>
        <taxon>Dendrobium</taxon>
    </lineage>
</organism>
<evidence type="ECO:0000313" key="1">
    <source>
        <dbReference type="EMBL" id="KAL0913888.1"/>
    </source>
</evidence>
<dbReference type="AlphaFoldDB" id="A0ABD0UUP6"/>
<sequence>MHSFSNPWTASRKSGTAIPESSARQWWLLRTLDSKRATLVLQDNNLVALRGLEQQRKILPMEALDSSVGVQTTSQPFFLAEIPLIANRSFRKREATDMWQHPCSFFISIHENVLEYEGVYICFVRVLDKLE</sequence>